<organism evidence="2 3">
    <name type="scientific">Streptomyces alboflavus</name>
    <dbReference type="NCBI Taxonomy" id="67267"/>
    <lineage>
        <taxon>Bacteria</taxon>
        <taxon>Bacillati</taxon>
        <taxon>Actinomycetota</taxon>
        <taxon>Actinomycetes</taxon>
        <taxon>Kitasatosporales</taxon>
        <taxon>Streptomycetaceae</taxon>
        <taxon>Streptomyces</taxon>
    </lineage>
</organism>
<dbReference type="KEGG" id="salf:SMD44_p10224"/>
<name>A0A291W492_9ACTN</name>
<sequence>MNSQSKSVLGDSPPVLPRGLQGRAGDGLERNDVGVALTQTAGRFTGHDFLLHPAS</sequence>
<keyword evidence="2" id="KW-0614">Plasmid</keyword>
<proteinExistence type="predicted"/>
<feature type="region of interest" description="Disordered" evidence="1">
    <location>
        <begin position="1"/>
        <end position="31"/>
    </location>
</feature>
<evidence type="ECO:0000313" key="2">
    <source>
        <dbReference type="EMBL" id="ATM24723.1"/>
    </source>
</evidence>
<protein>
    <submittedName>
        <fullName evidence="2">Uncharacterized protein</fullName>
    </submittedName>
</protein>
<geneLocation type="plasmid" evidence="3">
    <name>pmdjk44.1</name>
</geneLocation>
<accession>A0A291W492</accession>
<evidence type="ECO:0000313" key="3">
    <source>
        <dbReference type="Proteomes" id="UP000195880"/>
    </source>
</evidence>
<evidence type="ECO:0000256" key="1">
    <source>
        <dbReference type="SAM" id="MobiDB-lite"/>
    </source>
</evidence>
<gene>
    <name evidence="2" type="ORF">SMD44_p10224</name>
</gene>
<dbReference type="EMBL" id="CP023976">
    <property type="protein sequence ID" value="ATM24723.1"/>
    <property type="molecule type" value="Genomic_DNA"/>
</dbReference>
<keyword evidence="3" id="KW-1185">Reference proteome</keyword>
<dbReference type="Proteomes" id="UP000195880">
    <property type="component" value="Plasmid pMDJK44.1"/>
</dbReference>
<dbReference type="AlphaFoldDB" id="A0A291W492"/>
<reference evidence="2 3" key="1">
    <citation type="submission" date="2017-10" db="EMBL/GenBank/DDBJ databases">
        <title>Streptomyces alboflavus Genome sequencing and assembly.</title>
        <authorList>
            <person name="Wang Y."/>
            <person name="Du B."/>
            <person name="Ding Y."/>
            <person name="Liu H."/>
            <person name="Hou Q."/>
            <person name="Liu K."/>
            <person name="Wang C."/>
            <person name="Yao L."/>
        </authorList>
    </citation>
    <scope>NUCLEOTIDE SEQUENCE [LARGE SCALE GENOMIC DNA]</scope>
    <source>
        <strain evidence="2 3">MDJK44</strain>
        <plasmid evidence="3">Plasmid pmdjk44.1</plasmid>
    </source>
</reference>